<proteinExistence type="predicted"/>
<name>A0A7V3RFJ9_9BACT</name>
<protein>
    <submittedName>
        <fullName evidence="1">Uncharacterized protein</fullName>
    </submittedName>
</protein>
<dbReference type="AlphaFoldDB" id="A0A7V3RFJ9"/>
<evidence type="ECO:0000313" key="1">
    <source>
        <dbReference type="EMBL" id="HGE75695.1"/>
    </source>
</evidence>
<comment type="caution">
    <text evidence="1">The sequence shown here is derived from an EMBL/GenBank/DDBJ whole genome shotgun (WGS) entry which is preliminary data.</text>
</comment>
<gene>
    <name evidence="1" type="ORF">ENX73_06175</name>
</gene>
<organism evidence="1">
    <name type="scientific">Mesoaciditoga lauensis</name>
    <dbReference type="NCBI Taxonomy" id="1495039"/>
    <lineage>
        <taxon>Bacteria</taxon>
        <taxon>Thermotogati</taxon>
        <taxon>Thermotogota</taxon>
        <taxon>Thermotogae</taxon>
        <taxon>Mesoaciditogales</taxon>
        <taxon>Mesoaciditogaceae</taxon>
        <taxon>Mesoaciditoga</taxon>
    </lineage>
</organism>
<dbReference type="EMBL" id="DTPE01000241">
    <property type="protein sequence ID" value="HGE75695.1"/>
    <property type="molecule type" value="Genomic_DNA"/>
</dbReference>
<accession>A0A7V3RFJ9</accession>
<sequence>MAVKLILVTFLVFESLNVFGMEIKINDILNLSYGFGSPAVLENLGITEGLSFYQEMNLLIYGEISNGFYLSASVGANNELSLNYVPMRITLGNTISSAYGINNFAIFGISSPYFSFGQLSGSVITTTITVSALNPTVTLGPMLYGSVIIYFNGTPLSSNSYTIDYTTGTIYFSNLSISEFLIVQYQSASQTNGTYLLTANMNSNSQNYNFDGTFCTVVSTPSNQYFALEEIKNQNSSMKVCFNIDESPSFTVGLKDKTQVFNKILEGGLSYTSDGFRYPMGIIQLPGFSGTLSYDNFGMNFDQNDFGLSFDSSEMNANFSVSRENGFNASLSSTQIQLALSACSSNVTTFEEVSNGNLNVIGQQNFSNSKFSSFSSQITVATPLSVQASFTSQGMGVNVSKFIGPFMVSAGFGRWSFIPNIETNFNLFGTFFYQLPVSCNFQISTGATAIVSGALNLTLPSGILSLSVNNTTGVGISFSSYCFTVGGQLFGDGFNLSTALQTNVWGFNINGSLCIEKLGNDFGGSIGLKVWGSN</sequence>
<reference evidence="1" key="1">
    <citation type="journal article" date="2020" name="mSystems">
        <title>Genome- and Community-Level Interaction Insights into Carbon Utilization and Element Cycling Functions of Hydrothermarchaeota in Hydrothermal Sediment.</title>
        <authorList>
            <person name="Zhou Z."/>
            <person name="Liu Y."/>
            <person name="Xu W."/>
            <person name="Pan J."/>
            <person name="Luo Z.H."/>
            <person name="Li M."/>
        </authorList>
    </citation>
    <scope>NUCLEOTIDE SEQUENCE [LARGE SCALE GENOMIC DNA]</scope>
    <source>
        <strain evidence="1">SpSt-966</strain>
    </source>
</reference>